<feature type="transmembrane region" description="Helical" evidence="7">
    <location>
        <begin position="136"/>
        <end position="156"/>
    </location>
</feature>
<evidence type="ECO:0000313" key="9">
    <source>
        <dbReference type="EMBL" id="KEZ41104.1"/>
    </source>
</evidence>
<dbReference type="InterPro" id="IPR049326">
    <property type="entry name" value="Rhodopsin_dom_fungi"/>
</dbReference>
<dbReference type="Pfam" id="PF20684">
    <property type="entry name" value="Fung_rhodopsin"/>
    <property type="match status" value="1"/>
</dbReference>
<keyword evidence="4 7" id="KW-0472">Membrane</keyword>
<feature type="domain" description="Rhodopsin" evidence="8">
    <location>
        <begin position="36"/>
        <end position="243"/>
    </location>
</feature>
<evidence type="ECO:0000256" key="4">
    <source>
        <dbReference type="ARBA" id="ARBA00023136"/>
    </source>
</evidence>
<keyword evidence="3 7" id="KW-1133">Transmembrane helix</keyword>
<feature type="transmembrane region" description="Helical" evidence="7">
    <location>
        <begin position="183"/>
        <end position="209"/>
    </location>
</feature>
<evidence type="ECO:0000256" key="3">
    <source>
        <dbReference type="ARBA" id="ARBA00022989"/>
    </source>
</evidence>
<accession>A0A084G192</accession>
<evidence type="ECO:0000256" key="7">
    <source>
        <dbReference type="SAM" id="Phobius"/>
    </source>
</evidence>
<dbReference type="OMA" id="SWWATGF"/>
<protein>
    <recommendedName>
        <fullName evidence="8">Rhodopsin domain-containing protein</fullName>
    </recommendedName>
</protein>
<comment type="subcellular location">
    <subcellularLocation>
        <location evidence="1">Membrane</location>
        <topology evidence="1">Multi-pass membrane protein</topology>
    </subcellularLocation>
</comment>
<feature type="compositionally biased region" description="Polar residues" evidence="6">
    <location>
        <begin position="460"/>
        <end position="475"/>
    </location>
</feature>
<evidence type="ECO:0000256" key="6">
    <source>
        <dbReference type="SAM" id="MobiDB-lite"/>
    </source>
</evidence>
<reference evidence="9 10" key="1">
    <citation type="journal article" date="2014" name="Genome Announc.">
        <title>Draft genome sequence of the pathogenic fungus Scedosporium apiospermum.</title>
        <authorList>
            <person name="Vandeputte P."/>
            <person name="Ghamrawi S."/>
            <person name="Rechenmann M."/>
            <person name="Iltis A."/>
            <person name="Giraud S."/>
            <person name="Fleury M."/>
            <person name="Thornton C."/>
            <person name="Delhaes L."/>
            <person name="Meyer W."/>
            <person name="Papon N."/>
            <person name="Bouchara J.P."/>
        </authorList>
    </citation>
    <scope>NUCLEOTIDE SEQUENCE [LARGE SCALE GENOMIC DNA]</scope>
    <source>
        <strain evidence="9 10">IHEM 14462</strain>
    </source>
</reference>
<dbReference type="InterPro" id="IPR052337">
    <property type="entry name" value="SAT4-like"/>
</dbReference>
<feature type="compositionally biased region" description="Low complexity" evidence="6">
    <location>
        <begin position="491"/>
        <end position="500"/>
    </location>
</feature>
<feature type="transmembrane region" description="Helical" evidence="7">
    <location>
        <begin position="251"/>
        <end position="276"/>
    </location>
</feature>
<dbReference type="Proteomes" id="UP000028545">
    <property type="component" value="Unassembled WGS sequence"/>
</dbReference>
<dbReference type="AlphaFoldDB" id="A0A084G192"/>
<keyword evidence="10" id="KW-1185">Reference proteome</keyword>
<evidence type="ECO:0000256" key="2">
    <source>
        <dbReference type="ARBA" id="ARBA00022692"/>
    </source>
</evidence>
<evidence type="ECO:0000259" key="8">
    <source>
        <dbReference type="Pfam" id="PF20684"/>
    </source>
</evidence>
<organism evidence="9 10">
    <name type="scientific">Pseudallescheria apiosperma</name>
    <name type="common">Scedosporium apiospermum</name>
    <dbReference type="NCBI Taxonomy" id="563466"/>
    <lineage>
        <taxon>Eukaryota</taxon>
        <taxon>Fungi</taxon>
        <taxon>Dikarya</taxon>
        <taxon>Ascomycota</taxon>
        <taxon>Pezizomycotina</taxon>
        <taxon>Sordariomycetes</taxon>
        <taxon>Hypocreomycetidae</taxon>
        <taxon>Microascales</taxon>
        <taxon>Microascaceae</taxon>
        <taxon>Scedosporium</taxon>
    </lineage>
</organism>
<feature type="region of interest" description="Disordered" evidence="6">
    <location>
        <begin position="338"/>
        <end position="477"/>
    </location>
</feature>
<feature type="compositionally biased region" description="Basic and acidic residues" evidence="6">
    <location>
        <begin position="382"/>
        <end position="394"/>
    </location>
</feature>
<feature type="region of interest" description="Disordered" evidence="6">
    <location>
        <begin position="491"/>
        <end position="537"/>
    </location>
</feature>
<comment type="caution">
    <text evidence="9">The sequence shown here is derived from an EMBL/GenBank/DDBJ whole genome shotgun (WGS) entry which is preliminary data.</text>
</comment>
<dbReference type="OrthoDB" id="5398233at2759"/>
<dbReference type="GeneID" id="27726239"/>
<sequence>MSLYSSPPPLRSADDDKPTLLVCWWITIFCAVMIIIRVLGRFIRTEKLFREDKVAALALIPIFLRMGCVHFILVHGTNNADFSGVDLTDEQIRKKSIASGLVLAARVLYAATLWIFKIAVVEFFKRLTDVTWERSYRIALNYIWGAIILTFVAVVISDLAECQPFHHYWQVLPDPGPQCRQGFAQLLTFATCNVLTDILLVVFPVPIILRSAMPLKRKIQLVLLFSLNLSVVVTTLYRVPHIIWKDGSQQYRSLLASVELLFAAAAANTLVLGSFVRDRGIKKQKFRYDSEDVESSEYGRRRSSERSSHLRRPTIHRHWGSDEDLVRDLGIGVKPELREIPELSPGNEPDFTAPFSPAPMTRRLSEHLDMDDWHFPPSDARAPSKDERSEDSLIHSDPPASPPPAKLSSNSQRRGSATKKPLAFFDVGGLLDDEPPLGSGANPARDRRDSGSPTAPGRLNSRQGLLPQQSTTTSGVRRGSAALLQDLGGFFSFPSPSSSSRNLTVSSNARRNRSVGGSEMVAPDETPELQDIGGLAR</sequence>
<dbReference type="HOGENOM" id="CLU_019101_1_2_1"/>
<proteinExistence type="inferred from homology"/>
<feature type="transmembrane region" description="Helical" evidence="7">
    <location>
        <begin position="221"/>
        <end position="239"/>
    </location>
</feature>
<feature type="compositionally biased region" description="Basic and acidic residues" evidence="6">
    <location>
        <begin position="363"/>
        <end position="374"/>
    </location>
</feature>
<keyword evidence="2 7" id="KW-0812">Transmembrane</keyword>
<evidence type="ECO:0000256" key="1">
    <source>
        <dbReference type="ARBA" id="ARBA00004141"/>
    </source>
</evidence>
<comment type="similarity">
    <text evidence="5">Belongs to the SAT4 family.</text>
</comment>
<dbReference type="PANTHER" id="PTHR33048:SF19">
    <property type="entry name" value="MEMBRANE PROTEIN PTH11-LIKE, PUTATIVE (AFU_ORTHOLOGUE AFUA_1G14080)-RELATED"/>
    <property type="match status" value="1"/>
</dbReference>
<dbReference type="VEuPathDB" id="FungiDB:SAPIO_CDS7167"/>
<dbReference type="EMBL" id="JOWA01000110">
    <property type="protein sequence ID" value="KEZ41104.1"/>
    <property type="molecule type" value="Genomic_DNA"/>
</dbReference>
<dbReference type="KEGG" id="sapo:SAPIO_CDS7167"/>
<feature type="transmembrane region" description="Helical" evidence="7">
    <location>
        <begin position="54"/>
        <end position="76"/>
    </location>
</feature>
<gene>
    <name evidence="9" type="ORF">SAPIO_CDS7167</name>
</gene>
<dbReference type="GO" id="GO:0016020">
    <property type="term" value="C:membrane"/>
    <property type="evidence" value="ECO:0007669"/>
    <property type="project" value="UniProtKB-SubCell"/>
</dbReference>
<evidence type="ECO:0000256" key="5">
    <source>
        <dbReference type="ARBA" id="ARBA00038359"/>
    </source>
</evidence>
<evidence type="ECO:0000313" key="10">
    <source>
        <dbReference type="Proteomes" id="UP000028545"/>
    </source>
</evidence>
<feature type="transmembrane region" description="Helical" evidence="7">
    <location>
        <begin position="20"/>
        <end position="42"/>
    </location>
</feature>
<feature type="transmembrane region" description="Helical" evidence="7">
    <location>
        <begin position="96"/>
        <end position="116"/>
    </location>
</feature>
<dbReference type="RefSeq" id="XP_016640903.1">
    <property type="nucleotide sequence ID" value="XM_016789076.1"/>
</dbReference>
<dbReference type="PANTHER" id="PTHR33048">
    <property type="entry name" value="PTH11-LIKE INTEGRAL MEMBRANE PROTEIN (AFU_ORTHOLOGUE AFUA_5G11245)"/>
    <property type="match status" value="1"/>
</dbReference>
<name>A0A084G192_PSEDA</name>